<comment type="caution">
    <text evidence="2">The sequence shown here is derived from an EMBL/GenBank/DDBJ whole genome shotgun (WGS) entry which is preliminary data.</text>
</comment>
<keyword evidence="3" id="KW-1185">Reference proteome</keyword>
<organism evidence="2 3">
    <name type="scientific">Canavalia gladiata</name>
    <name type="common">Sword bean</name>
    <name type="synonym">Dolichos gladiatus</name>
    <dbReference type="NCBI Taxonomy" id="3824"/>
    <lineage>
        <taxon>Eukaryota</taxon>
        <taxon>Viridiplantae</taxon>
        <taxon>Streptophyta</taxon>
        <taxon>Embryophyta</taxon>
        <taxon>Tracheophyta</taxon>
        <taxon>Spermatophyta</taxon>
        <taxon>Magnoliopsida</taxon>
        <taxon>eudicotyledons</taxon>
        <taxon>Gunneridae</taxon>
        <taxon>Pentapetalae</taxon>
        <taxon>rosids</taxon>
        <taxon>fabids</taxon>
        <taxon>Fabales</taxon>
        <taxon>Fabaceae</taxon>
        <taxon>Papilionoideae</taxon>
        <taxon>50 kb inversion clade</taxon>
        <taxon>NPAAA clade</taxon>
        <taxon>indigoferoid/millettioid clade</taxon>
        <taxon>Phaseoleae</taxon>
        <taxon>Canavalia</taxon>
    </lineage>
</organism>
<name>A0AAN9MCG0_CANGL</name>
<gene>
    <name evidence="2" type="ORF">VNO77_08754</name>
</gene>
<evidence type="ECO:0000256" key="1">
    <source>
        <dbReference type="SAM" id="Phobius"/>
    </source>
</evidence>
<protein>
    <submittedName>
        <fullName evidence="2">Uncharacterized protein</fullName>
    </submittedName>
</protein>
<evidence type="ECO:0000313" key="2">
    <source>
        <dbReference type="EMBL" id="KAK7350304.1"/>
    </source>
</evidence>
<dbReference type="Proteomes" id="UP001367508">
    <property type="component" value="Unassembled WGS sequence"/>
</dbReference>
<keyword evidence="1" id="KW-0812">Transmembrane</keyword>
<proteinExistence type="predicted"/>
<keyword evidence="1" id="KW-0472">Membrane</keyword>
<feature type="transmembrane region" description="Helical" evidence="1">
    <location>
        <begin position="20"/>
        <end position="44"/>
    </location>
</feature>
<keyword evidence="1" id="KW-1133">Transmembrane helix</keyword>
<dbReference type="EMBL" id="JAYMYQ010000002">
    <property type="protein sequence ID" value="KAK7350304.1"/>
    <property type="molecule type" value="Genomic_DNA"/>
</dbReference>
<accession>A0AAN9MCG0</accession>
<dbReference type="AlphaFoldDB" id="A0AAN9MCG0"/>
<evidence type="ECO:0000313" key="3">
    <source>
        <dbReference type="Proteomes" id="UP001367508"/>
    </source>
</evidence>
<sequence length="119" mass="13915">MQSHIRIPDLAGLEFALELLIWSYELVIKVLLGLPNMGYAFYHLSKHMENIDRRWQVVCNEVLDLFGEVTISEIVGYIFRFCSTLRRWMKDDMHVLDVIAHHDEEASIDSLEVKLPVMP</sequence>
<reference evidence="2 3" key="1">
    <citation type="submission" date="2024-01" db="EMBL/GenBank/DDBJ databases">
        <title>The genomes of 5 underutilized Papilionoideae crops provide insights into root nodulation and disease resistanc.</title>
        <authorList>
            <person name="Jiang F."/>
        </authorList>
    </citation>
    <scope>NUCLEOTIDE SEQUENCE [LARGE SCALE GENOMIC DNA]</scope>
    <source>
        <strain evidence="2">LVBAO_FW01</strain>
        <tissue evidence="2">Leaves</tissue>
    </source>
</reference>